<proteinExistence type="predicted"/>
<evidence type="ECO:0000313" key="1">
    <source>
        <dbReference type="EMBL" id="SVE27544.1"/>
    </source>
</evidence>
<gene>
    <name evidence="1" type="ORF">METZ01_LOCUS480398</name>
</gene>
<sequence length="26" mass="3070">MDDNKNLLLNFISSIKNKNDIKSQLY</sequence>
<accession>A0A383C5S0</accession>
<dbReference type="EMBL" id="UINC01206083">
    <property type="protein sequence ID" value="SVE27544.1"/>
    <property type="molecule type" value="Genomic_DNA"/>
</dbReference>
<dbReference type="AlphaFoldDB" id="A0A383C5S0"/>
<protein>
    <submittedName>
        <fullName evidence="1">Uncharacterized protein</fullName>
    </submittedName>
</protein>
<feature type="non-terminal residue" evidence="1">
    <location>
        <position position="26"/>
    </location>
</feature>
<reference evidence="1" key="1">
    <citation type="submission" date="2018-05" db="EMBL/GenBank/DDBJ databases">
        <authorList>
            <person name="Lanie J.A."/>
            <person name="Ng W.-L."/>
            <person name="Kazmierczak K.M."/>
            <person name="Andrzejewski T.M."/>
            <person name="Davidsen T.M."/>
            <person name="Wayne K.J."/>
            <person name="Tettelin H."/>
            <person name="Glass J.I."/>
            <person name="Rusch D."/>
            <person name="Podicherti R."/>
            <person name="Tsui H.-C.T."/>
            <person name="Winkler M.E."/>
        </authorList>
    </citation>
    <scope>NUCLEOTIDE SEQUENCE</scope>
</reference>
<organism evidence="1">
    <name type="scientific">marine metagenome</name>
    <dbReference type="NCBI Taxonomy" id="408172"/>
    <lineage>
        <taxon>unclassified sequences</taxon>
        <taxon>metagenomes</taxon>
        <taxon>ecological metagenomes</taxon>
    </lineage>
</organism>
<name>A0A383C5S0_9ZZZZ</name>